<proteinExistence type="predicted"/>
<reference evidence="1 2" key="1">
    <citation type="journal article" date="2017" name="Appl. Environ. Microbiol.">
        <title>Parallel evolution of two clades of a major Atlantic endemic Vibrio parahaemolyticus pathogen lineage by independent acquisition of related pathogenicity islands.</title>
        <authorList>
            <person name="Xu F."/>
            <person name="Gonzalez-Escalona N."/>
            <person name="Drees K.P."/>
            <person name="Sebra R.P."/>
            <person name="Cooper V.S."/>
            <person name="Jones S.H."/>
            <person name="Whistler C.A."/>
        </authorList>
    </citation>
    <scope>NUCLEOTIDE SEQUENCE [LARGE SCALE GENOMIC DNA]</scope>
    <source>
        <strain evidence="1 2">MAVP-3</strain>
    </source>
</reference>
<organism evidence="1 2">
    <name type="scientific">Vibrio parahaemolyticus</name>
    <dbReference type="NCBI Taxonomy" id="670"/>
    <lineage>
        <taxon>Bacteria</taxon>
        <taxon>Pseudomonadati</taxon>
        <taxon>Pseudomonadota</taxon>
        <taxon>Gammaproteobacteria</taxon>
        <taxon>Vibrionales</taxon>
        <taxon>Vibrionaceae</taxon>
        <taxon>Vibrio</taxon>
    </lineage>
</organism>
<evidence type="ECO:0000313" key="2">
    <source>
        <dbReference type="Proteomes" id="UP000214596"/>
    </source>
</evidence>
<name>A0A227AUH0_VIBPH</name>
<protein>
    <submittedName>
        <fullName evidence="1">Uncharacterized protein</fullName>
    </submittedName>
</protein>
<comment type="caution">
    <text evidence="1">The sequence shown here is derived from an EMBL/GenBank/DDBJ whole genome shotgun (WGS) entry which is preliminary data.</text>
</comment>
<dbReference type="AlphaFoldDB" id="A0A227AUH0"/>
<dbReference type="EMBL" id="NIXT01000363">
    <property type="protein sequence ID" value="OXE33250.1"/>
    <property type="molecule type" value="Genomic_DNA"/>
</dbReference>
<sequence>MSWGLFYLREKLWDHGWSKAPKAAPTLQFVRKARYVLLIEIFWLATIS</sequence>
<gene>
    <name evidence="1" type="ORF">CA163_08515</name>
</gene>
<accession>A0A227AUH0</accession>
<dbReference type="Proteomes" id="UP000214596">
    <property type="component" value="Unassembled WGS sequence"/>
</dbReference>
<evidence type="ECO:0000313" key="1">
    <source>
        <dbReference type="EMBL" id="OXE33250.1"/>
    </source>
</evidence>